<protein>
    <submittedName>
        <fullName evidence="10">Spore germination protein KC</fullName>
    </submittedName>
</protein>
<accession>A0A1W1VC86</accession>
<proteinExistence type="inferred from homology"/>
<dbReference type="Pfam" id="PF25198">
    <property type="entry name" value="Spore_GerAC_N"/>
    <property type="match status" value="1"/>
</dbReference>
<dbReference type="AlphaFoldDB" id="A0A1W1VC86"/>
<dbReference type="Gene3D" id="3.30.300.210">
    <property type="entry name" value="Nutrient germinant receptor protein C, domain 3"/>
    <property type="match status" value="1"/>
</dbReference>
<organism evidence="10 11">
    <name type="scientific">Thermanaeromonas toyohensis ToBE</name>
    <dbReference type="NCBI Taxonomy" id="698762"/>
    <lineage>
        <taxon>Bacteria</taxon>
        <taxon>Bacillati</taxon>
        <taxon>Bacillota</taxon>
        <taxon>Clostridia</taxon>
        <taxon>Neomoorellales</taxon>
        <taxon>Neomoorellaceae</taxon>
        <taxon>Thermanaeromonas</taxon>
    </lineage>
</organism>
<keyword evidence="7" id="KW-0449">Lipoprotein</keyword>
<dbReference type="GO" id="GO:0009847">
    <property type="term" value="P:spore germination"/>
    <property type="evidence" value="ECO:0007669"/>
    <property type="project" value="InterPro"/>
</dbReference>
<evidence type="ECO:0000256" key="2">
    <source>
        <dbReference type="ARBA" id="ARBA00007886"/>
    </source>
</evidence>
<dbReference type="OrthoDB" id="2569624at2"/>
<dbReference type="PROSITE" id="PS51257">
    <property type="entry name" value="PROKAR_LIPOPROTEIN"/>
    <property type="match status" value="1"/>
</dbReference>
<keyword evidence="3" id="KW-0309">Germination</keyword>
<dbReference type="PANTHER" id="PTHR35789">
    <property type="entry name" value="SPORE GERMINATION PROTEIN B3"/>
    <property type="match status" value="1"/>
</dbReference>
<dbReference type="Proteomes" id="UP000192569">
    <property type="component" value="Chromosome I"/>
</dbReference>
<keyword evidence="5" id="KW-0472">Membrane</keyword>
<feature type="domain" description="Spore germination protein N-terminal" evidence="9">
    <location>
        <begin position="27"/>
        <end position="209"/>
    </location>
</feature>
<reference evidence="10 11" key="1">
    <citation type="submission" date="2017-04" db="EMBL/GenBank/DDBJ databases">
        <authorList>
            <person name="Afonso C.L."/>
            <person name="Miller P.J."/>
            <person name="Scott M.A."/>
            <person name="Spackman E."/>
            <person name="Goraichik I."/>
            <person name="Dimitrov K.M."/>
            <person name="Suarez D.L."/>
            <person name="Swayne D.E."/>
        </authorList>
    </citation>
    <scope>NUCLEOTIDE SEQUENCE [LARGE SCALE GENOMIC DNA]</scope>
    <source>
        <strain evidence="10 11">ToBE</strain>
    </source>
</reference>
<evidence type="ECO:0000313" key="10">
    <source>
        <dbReference type="EMBL" id="SMB90972.1"/>
    </source>
</evidence>
<evidence type="ECO:0000256" key="1">
    <source>
        <dbReference type="ARBA" id="ARBA00004635"/>
    </source>
</evidence>
<dbReference type="InterPro" id="IPR008844">
    <property type="entry name" value="Spore_GerAC-like"/>
</dbReference>
<dbReference type="InterPro" id="IPR038501">
    <property type="entry name" value="Spore_GerAC_C_sf"/>
</dbReference>
<dbReference type="EMBL" id="LT838272">
    <property type="protein sequence ID" value="SMB90972.1"/>
    <property type="molecule type" value="Genomic_DNA"/>
</dbReference>
<evidence type="ECO:0000256" key="5">
    <source>
        <dbReference type="ARBA" id="ARBA00023136"/>
    </source>
</evidence>
<dbReference type="InterPro" id="IPR057336">
    <property type="entry name" value="GerAC_N"/>
</dbReference>
<dbReference type="GO" id="GO:0016020">
    <property type="term" value="C:membrane"/>
    <property type="evidence" value="ECO:0007669"/>
    <property type="project" value="UniProtKB-SubCell"/>
</dbReference>
<gene>
    <name evidence="10" type="ORF">SAMN00808754_0363</name>
</gene>
<sequence length="392" mass="44015">MGGVVGKALRLGLVVLTVILLAGCWDNLDLERRALVLGAFVDLASSSPDKFELTLEMPILRRMAARPGAGGGGGGEGREETLPTWRLTVTGTTFAEAMRKAATRSERQLFFGHQKVLLIGEELARREKLEEVIDFWARNRESYLAITVLLAQGRAGEIFSAHPKFARSVSMFLQEQSERQIRTSRFVKHNLMELFAALYGGRDILVSRVRTVPGQDSLELEVSGTGIIKEGKLVGWLSPEETQAALWVTGEGRGGDIIPLPLPEIKHIFTLELCNVKNKIRAQVKEDKPEFNIKLEVMADILERIGFTEPFNPPILRYIEARAAEIIKKRVEGVVFKLQKEYQADVLGFGKKIEEVQPRWWQQVKGNWRELYARAPVRVEVKVKIRSTGMVS</sequence>
<evidence type="ECO:0000256" key="4">
    <source>
        <dbReference type="ARBA" id="ARBA00022729"/>
    </source>
</evidence>
<comment type="similarity">
    <text evidence="2">Belongs to the GerABKC lipoprotein family.</text>
</comment>
<evidence type="ECO:0000256" key="7">
    <source>
        <dbReference type="ARBA" id="ARBA00023288"/>
    </source>
</evidence>
<keyword evidence="6" id="KW-0564">Palmitate</keyword>
<dbReference type="PANTHER" id="PTHR35789:SF1">
    <property type="entry name" value="SPORE GERMINATION PROTEIN B3"/>
    <property type="match status" value="1"/>
</dbReference>
<evidence type="ECO:0000313" key="11">
    <source>
        <dbReference type="Proteomes" id="UP000192569"/>
    </source>
</evidence>
<evidence type="ECO:0000259" key="8">
    <source>
        <dbReference type="Pfam" id="PF05504"/>
    </source>
</evidence>
<keyword evidence="4" id="KW-0732">Signal</keyword>
<evidence type="ECO:0000259" key="9">
    <source>
        <dbReference type="Pfam" id="PF25198"/>
    </source>
</evidence>
<evidence type="ECO:0000256" key="3">
    <source>
        <dbReference type="ARBA" id="ARBA00022544"/>
    </source>
</evidence>
<dbReference type="Pfam" id="PF05504">
    <property type="entry name" value="Spore_GerAC"/>
    <property type="match status" value="1"/>
</dbReference>
<dbReference type="InterPro" id="IPR046953">
    <property type="entry name" value="Spore_GerAC-like_C"/>
</dbReference>
<dbReference type="STRING" id="698762.SAMN00808754_0363"/>
<keyword evidence="11" id="KW-1185">Reference proteome</keyword>
<dbReference type="NCBIfam" id="TIGR02887">
    <property type="entry name" value="spore_ger_x_C"/>
    <property type="match status" value="1"/>
</dbReference>
<feature type="domain" description="Spore germination GerAC-like C-terminal" evidence="8">
    <location>
        <begin position="223"/>
        <end position="389"/>
    </location>
</feature>
<comment type="subcellular location">
    <subcellularLocation>
        <location evidence="1">Membrane</location>
        <topology evidence="1">Lipid-anchor</topology>
    </subcellularLocation>
</comment>
<evidence type="ECO:0000256" key="6">
    <source>
        <dbReference type="ARBA" id="ARBA00023139"/>
    </source>
</evidence>
<name>A0A1W1VC86_9FIRM</name>